<dbReference type="AlphaFoldDB" id="A0A4V1N2S3"/>
<protein>
    <recommendedName>
        <fullName evidence="5 6">Peptide chain release factor 1</fullName>
        <shortName evidence="5">RF-1</shortName>
    </recommendedName>
</protein>
<dbReference type="Pfam" id="PF00472">
    <property type="entry name" value="RF-1"/>
    <property type="match status" value="1"/>
</dbReference>
<feature type="modified residue" description="N5-methylglutamine" evidence="5">
    <location>
        <position position="233"/>
    </location>
</feature>
<dbReference type="RefSeq" id="WP_129460707.1">
    <property type="nucleotide sequence ID" value="NZ_SBKN01000002.1"/>
</dbReference>
<dbReference type="SUPFAM" id="SSF75620">
    <property type="entry name" value="Release factor"/>
    <property type="match status" value="1"/>
</dbReference>
<feature type="domain" description="Peptide chain release factor" evidence="9">
    <location>
        <begin position="63"/>
        <end position="177"/>
    </location>
</feature>
<dbReference type="Pfam" id="PF03462">
    <property type="entry name" value="PCRF"/>
    <property type="match status" value="1"/>
</dbReference>
<dbReference type="Gene3D" id="3.30.160.20">
    <property type="match status" value="1"/>
</dbReference>
<dbReference type="PANTHER" id="PTHR43804">
    <property type="entry name" value="LD18447P"/>
    <property type="match status" value="1"/>
</dbReference>
<dbReference type="GO" id="GO:0005737">
    <property type="term" value="C:cytoplasm"/>
    <property type="evidence" value="ECO:0007669"/>
    <property type="project" value="UniProtKB-SubCell"/>
</dbReference>
<dbReference type="SMART" id="SM00937">
    <property type="entry name" value="PCRF"/>
    <property type="match status" value="1"/>
</dbReference>
<evidence type="ECO:0000256" key="8">
    <source>
        <dbReference type="SAM" id="MobiDB-lite"/>
    </source>
</evidence>
<evidence type="ECO:0000256" key="4">
    <source>
        <dbReference type="ARBA" id="ARBA00022917"/>
    </source>
</evidence>
<evidence type="ECO:0000256" key="1">
    <source>
        <dbReference type="ARBA" id="ARBA00002986"/>
    </source>
</evidence>
<dbReference type="InterPro" id="IPR004373">
    <property type="entry name" value="RF-1"/>
</dbReference>
<dbReference type="Proteomes" id="UP000289857">
    <property type="component" value="Unassembled WGS sequence"/>
</dbReference>
<evidence type="ECO:0000256" key="2">
    <source>
        <dbReference type="ARBA" id="ARBA00010835"/>
    </source>
</evidence>
<keyword evidence="4 5" id="KW-0648">Protein biosynthesis</keyword>
<dbReference type="OrthoDB" id="9806673at2"/>
<gene>
    <name evidence="5" type="primary">prfA</name>
    <name evidence="10" type="ORF">EQG61_04450</name>
</gene>
<name>A0A4V1N2S3_9FLAO</name>
<dbReference type="InterPro" id="IPR045853">
    <property type="entry name" value="Pep_chain_release_fac_I_sf"/>
</dbReference>
<dbReference type="FunFam" id="3.30.160.20:FF:000004">
    <property type="entry name" value="Peptide chain release factor 1"/>
    <property type="match status" value="1"/>
</dbReference>
<accession>A0A4V1N2S3</accession>
<evidence type="ECO:0000256" key="7">
    <source>
        <dbReference type="SAM" id="Coils"/>
    </source>
</evidence>
<comment type="subcellular location">
    <subcellularLocation>
        <location evidence="5">Cytoplasm</location>
    </subcellularLocation>
</comment>
<feature type="region of interest" description="Disordered" evidence="8">
    <location>
        <begin position="284"/>
        <end position="307"/>
    </location>
</feature>
<dbReference type="InterPro" id="IPR000352">
    <property type="entry name" value="Pep_chain_release_fac_I"/>
</dbReference>
<keyword evidence="11" id="KW-1185">Reference proteome</keyword>
<dbReference type="PANTHER" id="PTHR43804:SF7">
    <property type="entry name" value="LD18447P"/>
    <property type="match status" value="1"/>
</dbReference>
<comment type="PTM">
    <text evidence="5">Methylated by PrmC. Methylation increases the termination efficiency of RF1.</text>
</comment>
<comment type="similarity">
    <text evidence="2 5">Belongs to the prokaryotic/mitochondrial release factor family.</text>
</comment>
<comment type="caution">
    <text evidence="10">The sequence shown here is derived from an EMBL/GenBank/DDBJ whole genome shotgun (WGS) entry which is preliminary data.</text>
</comment>
<dbReference type="HAMAP" id="MF_00093">
    <property type="entry name" value="Rel_fac_1"/>
    <property type="match status" value="1"/>
</dbReference>
<comment type="function">
    <text evidence="1 5">Peptide chain release factor 1 directs the termination of translation in response to the peptide chain termination codons UAG and UAA.</text>
</comment>
<dbReference type="NCBIfam" id="NF001859">
    <property type="entry name" value="PRK00591.1"/>
    <property type="match status" value="1"/>
</dbReference>
<sequence length="357" mass="40617">MLERLQYVKQRFDEVSDLIIQPDVIADQKRYVQLNQEYKNLKALVEKRDEYVRLTDNLNEANEILADGSDAEMVEMAKMQLEEAKERLPQLEEEIKFMLIPKDPEDAKNVMVEIRAGTGGDEASLFAGDLYRMYTKFCENKGWRTSTVDFNEGTSGGFKEVIFEVSGEDVYGTLKFEAGVHRVQRVPKTETQGRVHTSAATVMVLPEAEEFDVQIDMNDVRIDFFCSSGPGGQSVNTTKSAVRMTHIPTGLVAQCQDEKSQHKNKDKALTVLRSRLYEMELAKKQEEDAKKRNSQVSSGDRSAKIRTYNFPQGRVTDHRIGMDVFDMDGVLNGNIQKFIDELQLVANTEKLKESEVF</sequence>
<evidence type="ECO:0000259" key="9">
    <source>
        <dbReference type="SMART" id="SM00937"/>
    </source>
</evidence>
<dbReference type="InterPro" id="IPR050057">
    <property type="entry name" value="Prokaryotic/Mito_RF"/>
</dbReference>
<evidence type="ECO:0000313" key="10">
    <source>
        <dbReference type="EMBL" id="RXR23224.1"/>
    </source>
</evidence>
<feature type="coiled-coil region" evidence="7">
    <location>
        <begin position="44"/>
        <end position="94"/>
    </location>
</feature>
<dbReference type="NCBIfam" id="TIGR00019">
    <property type="entry name" value="prfA"/>
    <property type="match status" value="1"/>
</dbReference>
<dbReference type="Gene3D" id="3.30.70.1660">
    <property type="match status" value="1"/>
</dbReference>
<reference evidence="11" key="1">
    <citation type="submission" date="2019-01" db="EMBL/GenBank/DDBJ databases">
        <title>Cytophagaceae bacterium strain CAR-16.</title>
        <authorList>
            <person name="Chen W.-M."/>
        </authorList>
    </citation>
    <scope>NUCLEOTIDE SEQUENCE [LARGE SCALE GENOMIC DNA]</scope>
    <source>
        <strain evidence="11">WWJ-16</strain>
    </source>
</reference>
<dbReference type="InterPro" id="IPR005139">
    <property type="entry name" value="PCRF"/>
</dbReference>
<keyword evidence="3 5" id="KW-0488">Methylation</keyword>
<evidence type="ECO:0000256" key="6">
    <source>
        <dbReference type="NCBIfam" id="TIGR00019"/>
    </source>
</evidence>
<proteinExistence type="inferred from homology"/>
<dbReference type="GO" id="GO:0016149">
    <property type="term" value="F:translation release factor activity, codon specific"/>
    <property type="evidence" value="ECO:0007669"/>
    <property type="project" value="UniProtKB-UniRule"/>
</dbReference>
<organism evidence="10 11">
    <name type="scientific">Flavobacterium stagni</name>
    <dbReference type="NCBI Taxonomy" id="2506421"/>
    <lineage>
        <taxon>Bacteria</taxon>
        <taxon>Pseudomonadati</taxon>
        <taxon>Bacteroidota</taxon>
        <taxon>Flavobacteriia</taxon>
        <taxon>Flavobacteriales</taxon>
        <taxon>Flavobacteriaceae</taxon>
        <taxon>Flavobacterium</taxon>
    </lineage>
</organism>
<keyword evidence="5" id="KW-0963">Cytoplasm</keyword>
<evidence type="ECO:0000256" key="5">
    <source>
        <dbReference type="HAMAP-Rule" id="MF_00093"/>
    </source>
</evidence>
<evidence type="ECO:0000313" key="11">
    <source>
        <dbReference type="Proteomes" id="UP000289857"/>
    </source>
</evidence>
<dbReference type="Gene3D" id="6.10.140.1950">
    <property type="match status" value="1"/>
</dbReference>
<dbReference type="EMBL" id="SBKN01000002">
    <property type="protein sequence ID" value="RXR23224.1"/>
    <property type="molecule type" value="Genomic_DNA"/>
</dbReference>
<dbReference type="FunFam" id="3.30.70.1660:FF:000002">
    <property type="entry name" value="Peptide chain release factor 1"/>
    <property type="match status" value="1"/>
</dbReference>
<keyword evidence="7" id="KW-0175">Coiled coil</keyword>
<evidence type="ECO:0000256" key="3">
    <source>
        <dbReference type="ARBA" id="ARBA00022481"/>
    </source>
</evidence>